<reference evidence="2 3" key="1">
    <citation type="submission" date="2017-03" db="EMBL/GenBank/DDBJ databases">
        <title>Draft genome sequence of Streptomyces scabrisporus NF3, endophyte isolated from Amphipterygium adstringens.</title>
        <authorList>
            <person name="Vazquez M."/>
            <person name="Ceapa C.D."/>
            <person name="Rodriguez Luna D."/>
            <person name="Sanchez Esquivel S."/>
        </authorList>
    </citation>
    <scope>NUCLEOTIDE SEQUENCE [LARGE SCALE GENOMIC DNA]</scope>
    <source>
        <strain evidence="2 3">NF3</strain>
    </source>
</reference>
<dbReference type="InterPro" id="IPR016040">
    <property type="entry name" value="NAD(P)-bd_dom"/>
</dbReference>
<name>A0A1T3NP85_9ACTN</name>
<dbReference type="InterPro" id="IPR036291">
    <property type="entry name" value="NAD(P)-bd_dom_sf"/>
</dbReference>
<proteinExistence type="predicted"/>
<feature type="domain" description="NAD(P)-binding" evidence="1">
    <location>
        <begin position="11"/>
        <end position="110"/>
    </location>
</feature>
<sequence>METRSRIAVVGATGRAGRHVVDVLRERGHDVVAISRSAGVDVITGAGLPEALEGVDCVIDVSSTPSPDQQEATDFFTTSARNLQEAGAKAGVRRMVVASIIGIDASVAGYNAAKLAHEQAVLAGPVPVRILRAAQFHEFVEELASWGIRGEVCHVPRMRTQLIGARTVAEGLVELATGDGPIAETAGTPFAEIAGPREENLAEVAQLVLERRGHTVRVEETSDPANPDRGLFENGGLLPGPHATLVGPTYRDWLAGTSA</sequence>
<evidence type="ECO:0000313" key="2">
    <source>
        <dbReference type="EMBL" id="OPC78639.1"/>
    </source>
</evidence>
<dbReference type="STRING" id="159449.B4N89_31185"/>
<dbReference type="PANTHER" id="PTHR43162">
    <property type="match status" value="1"/>
</dbReference>
<gene>
    <name evidence="2" type="ORF">B4N89_31185</name>
</gene>
<dbReference type="SUPFAM" id="SSF51735">
    <property type="entry name" value="NAD(P)-binding Rossmann-fold domains"/>
    <property type="match status" value="1"/>
</dbReference>
<dbReference type="AlphaFoldDB" id="A0A1T3NP85"/>
<evidence type="ECO:0000259" key="1">
    <source>
        <dbReference type="Pfam" id="PF13460"/>
    </source>
</evidence>
<accession>A0A1T3NP85</accession>
<dbReference type="InterPro" id="IPR051604">
    <property type="entry name" value="Ergot_Alk_Oxidoreductase"/>
</dbReference>
<dbReference type="PANTHER" id="PTHR43162:SF1">
    <property type="entry name" value="PRESTALK A DIFFERENTIATION PROTEIN A"/>
    <property type="match status" value="1"/>
</dbReference>
<dbReference type="OrthoDB" id="9771302at2"/>
<comment type="caution">
    <text evidence="2">The sequence shown here is derived from an EMBL/GenBank/DDBJ whole genome shotgun (WGS) entry which is preliminary data.</text>
</comment>
<dbReference type="Gene3D" id="3.40.50.720">
    <property type="entry name" value="NAD(P)-binding Rossmann-like Domain"/>
    <property type="match status" value="1"/>
</dbReference>
<evidence type="ECO:0000313" key="3">
    <source>
        <dbReference type="Proteomes" id="UP000190037"/>
    </source>
</evidence>
<dbReference type="Proteomes" id="UP000190037">
    <property type="component" value="Unassembled WGS sequence"/>
</dbReference>
<keyword evidence="3" id="KW-1185">Reference proteome</keyword>
<protein>
    <submittedName>
        <fullName evidence="2">Epimerase</fullName>
    </submittedName>
</protein>
<dbReference type="Pfam" id="PF13460">
    <property type="entry name" value="NAD_binding_10"/>
    <property type="match status" value="1"/>
</dbReference>
<dbReference type="EMBL" id="MWQN01000002">
    <property type="protein sequence ID" value="OPC78639.1"/>
    <property type="molecule type" value="Genomic_DNA"/>
</dbReference>
<organism evidence="2 3">
    <name type="scientific">Embleya scabrispora</name>
    <dbReference type="NCBI Taxonomy" id="159449"/>
    <lineage>
        <taxon>Bacteria</taxon>
        <taxon>Bacillati</taxon>
        <taxon>Actinomycetota</taxon>
        <taxon>Actinomycetes</taxon>
        <taxon>Kitasatosporales</taxon>
        <taxon>Streptomycetaceae</taxon>
        <taxon>Embleya</taxon>
    </lineage>
</organism>
<dbReference type="RefSeq" id="WP_078979841.1">
    <property type="nucleotide sequence ID" value="NZ_MWQN01000002.1"/>
</dbReference>